<name>A0A137NRL7_CONC2</name>
<sequence>MSIEIDWAWVLVNPHFVSYVRDYDVINLSLVNKKIRTKLYSNIFKNLEINENFFKLHFNSDKCDYHLFDNLSIDEDFKLFRKYGYNNELKFKEVLLGPFIEKNKKSLNLASKYSFDNFLNLRRLSAIHCEIKYTDFANLLVKLENLEVLIMNDMQLILSPDESTNLSNNLQLPLSLKELTYINVGLRATDYYQSMGMGIDMEMEQNSQFYLYNGFDLKATLLPNLKILKFLDANPDAGRIRDFIDLNPNMKYINAASIIKI</sequence>
<dbReference type="AlphaFoldDB" id="A0A137NRL7"/>
<keyword evidence="2" id="KW-1185">Reference proteome</keyword>
<evidence type="ECO:0000313" key="1">
    <source>
        <dbReference type="EMBL" id="KXN65385.1"/>
    </source>
</evidence>
<protein>
    <submittedName>
        <fullName evidence="1">Uncharacterized protein</fullName>
    </submittedName>
</protein>
<organism evidence="1 2">
    <name type="scientific">Conidiobolus coronatus (strain ATCC 28846 / CBS 209.66 / NRRL 28638)</name>
    <name type="common">Delacroixia coronata</name>
    <dbReference type="NCBI Taxonomy" id="796925"/>
    <lineage>
        <taxon>Eukaryota</taxon>
        <taxon>Fungi</taxon>
        <taxon>Fungi incertae sedis</taxon>
        <taxon>Zoopagomycota</taxon>
        <taxon>Entomophthoromycotina</taxon>
        <taxon>Entomophthoromycetes</taxon>
        <taxon>Entomophthorales</taxon>
        <taxon>Ancylistaceae</taxon>
        <taxon>Conidiobolus</taxon>
    </lineage>
</organism>
<proteinExistence type="predicted"/>
<accession>A0A137NRL7</accession>
<evidence type="ECO:0000313" key="2">
    <source>
        <dbReference type="Proteomes" id="UP000070444"/>
    </source>
</evidence>
<dbReference type="EMBL" id="KQ964892">
    <property type="protein sequence ID" value="KXN65385.1"/>
    <property type="molecule type" value="Genomic_DNA"/>
</dbReference>
<gene>
    <name evidence="1" type="ORF">CONCODRAFT_13032</name>
</gene>
<dbReference type="Proteomes" id="UP000070444">
    <property type="component" value="Unassembled WGS sequence"/>
</dbReference>
<reference evidence="1 2" key="1">
    <citation type="journal article" date="2015" name="Genome Biol. Evol.">
        <title>Phylogenomic analyses indicate that early fungi evolved digesting cell walls of algal ancestors of land plants.</title>
        <authorList>
            <person name="Chang Y."/>
            <person name="Wang S."/>
            <person name="Sekimoto S."/>
            <person name="Aerts A.L."/>
            <person name="Choi C."/>
            <person name="Clum A."/>
            <person name="LaButti K.M."/>
            <person name="Lindquist E.A."/>
            <person name="Yee Ngan C."/>
            <person name="Ohm R.A."/>
            <person name="Salamov A.A."/>
            <person name="Grigoriev I.V."/>
            <person name="Spatafora J.W."/>
            <person name="Berbee M.L."/>
        </authorList>
    </citation>
    <scope>NUCLEOTIDE SEQUENCE [LARGE SCALE GENOMIC DNA]</scope>
    <source>
        <strain evidence="1 2">NRRL 28638</strain>
    </source>
</reference>